<dbReference type="Pfam" id="PF00226">
    <property type="entry name" value="DnaJ"/>
    <property type="match status" value="1"/>
</dbReference>
<dbReference type="SUPFAM" id="SSF46565">
    <property type="entry name" value="Chaperone J-domain"/>
    <property type="match status" value="1"/>
</dbReference>
<dbReference type="PANTHER" id="PTHR45432">
    <property type="entry name" value="CHAPERONE PROTEIN DNAJ 11, CHLOROPLASTIC-LIKE"/>
    <property type="match status" value="1"/>
</dbReference>
<name>A0ABP0YMI4_9ROSI</name>
<evidence type="ECO:0000313" key="2">
    <source>
        <dbReference type="EMBL" id="CAK9321735.1"/>
    </source>
</evidence>
<dbReference type="PRINTS" id="PR00625">
    <property type="entry name" value="JDOMAIN"/>
</dbReference>
<sequence length="131" mass="15073">MFGKLSAAAEPLAPVIPPRRKVSASAGALAYSNSRKSICPYEILRIEPNASAVEIKSAYRRLAKRYHPDTDSSESEGWRFMEIHEAYTTLSDPSARLVYDSWMWRRRAVDLSIGRRTGFFLSRRWETDQCW</sequence>
<feature type="domain" description="J" evidence="1">
    <location>
        <begin position="39"/>
        <end position="103"/>
    </location>
</feature>
<accession>A0ABP0YMI4</accession>
<keyword evidence="3" id="KW-1185">Reference proteome</keyword>
<dbReference type="SMART" id="SM00271">
    <property type="entry name" value="DnaJ"/>
    <property type="match status" value="1"/>
</dbReference>
<dbReference type="InterPro" id="IPR001623">
    <property type="entry name" value="DnaJ_domain"/>
</dbReference>
<gene>
    <name evidence="2" type="ORF">CITCOLO1_LOCUS13824</name>
</gene>
<dbReference type="CDD" id="cd06257">
    <property type="entry name" value="DnaJ"/>
    <property type="match status" value="1"/>
</dbReference>
<dbReference type="Gene3D" id="1.10.287.110">
    <property type="entry name" value="DnaJ domain"/>
    <property type="match status" value="1"/>
</dbReference>
<protein>
    <recommendedName>
        <fullName evidence="1">J domain-containing protein</fullName>
    </recommendedName>
</protein>
<proteinExistence type="predicted"/>
<evidence type="ECO:0000313" key="3">
    <source>
        <dbReference type="Proteomes" id="UP001642487"/>
    </source>
</evidence>
<dbReference type="EMBL" id="OZ021739">
    <property type="protein sequence ID" value="CAK9321735.1"/>
    <property type="molecule type" value="Genomic_DNA"/>
</dbReference>
<dbReference type="Proteomes" id="UP001642487">
    <property type="component" value="Chromosome 5"/>
</dbReference>
<organism evidence="2 3">
    <name type="scientific">Citrullus colocynthis</name>
    <name type="common">colocynth</name>
    <dbReference type="NCBI Taxonomy" id="252529"/>
    <lineage>
        <taxon>Eukaryota</taxon>
        <taxon>Viridiplantae</taxon>
        <taxon>Streptophyta</taxon>
        <taxon>Embryophyta</taxon>
        <taxon>Tracheophyta</taxon>
        <taxon>Spermatophyta</taxon>
        <taxon>Magnoliopsida</taxon>
        <taxon>eudicotyledons</taxon>
        <taxon>Gunneridae</taxon>
        <taxon>Pentapetalae</taxon>
        <taxon>rosids</taxon>
        <taxon>fabids</taxon>
        <taxon>Cucurbitales</taxon>
        <taxon>Cucurbitaceae</taxon>
        <taxon>Benincaseae</taxon>
        <taxon>Citrullus</taxon>
    </lineage>
</organism>
<dbReference type="PANTHER" id="PTHR45432:SF2">
    <property type="entry name" value="CHAPERONE PROTEIN DNAJ 11, CHLOROPLASTIC"/>
    <property type="match status" value="1"/>
</dbReference>
<evidence type="ECO:0000259" key="1">
    <source>
        <dbReference type="PROSITE" id="PS50076"/>
    </source>
</evidence>
<reference evidence="2 3" key="1">
    <citation type="submission" date="2024-03" db="EMBL/GenBank/DDBJ databases">
        <authorList>
            <person name="Gkanogiannis A."/>
            <person name="Becerra Lopez-Lavalle L."/>
        </authorList>
    </citation>
    <scope>NUCLEOTIDE SEQUENCE [LARGE SCALE GENOMIC DNA]</scope>
</reference>
<dbReference type="PROSITE" id="PS50076">
    <property type="entry name" value="DNAJ_2"/>
    <property type="match status" value="1"/>
</dbReference>
<dbReference type="InterPro" id="IPR036869">
    <property type="entry name" value="J_dom_sf"/>
</dbReference>